<proteinExistence type="predicted"/>
<evidence type="ECO:0000313" key="9">
    <source>
        <dbReference type="EMBL" id="KAF5962141.1"/>
    </source>
</evidence>
<dbReference type="Proteomes" id="UP000593564">
    <property type="component" value="Unassembled WGS sequence"/>
</dbReference>
<evidence type="ECO:0000256" key="5">
    <source>
        <dbReference type="ARBA" id="ARBA00023043"/>
    </source>
</evidence>
<keyword evidence="4 7" id="KW-1133">Transmembrane helix</keyword>
<feature type="transmembrane region" description="Helical" evidence="7">
    <location>
        <begin position="205"/>
        <end position="225"/>
    </location>
</feature>
<keyword evidence="6 7" id="KW-0472">Membrane</keyword>
<protein>
    <recommendedName>
        <fullName evidence="8">PGG domain-containing protein</fullName>
    </recommendedName>
</protein>
<comment type="caution">
    <text evidence="9">The sequence shown here is derived from an EMBL/GenBank/DDBJ whole genome shotgun (WGS) entry which is preliminary data.</text>
</comment>
<dbReference type="EMBL" id="JACBKZ010000001">
    <property type="protein sequence ID" value="KAF5962141.1"/>
    <property type="molecule type" value="Genomic_DNA"/>
</dbReference>
<reference evidence="10" key="1">
    <citation type="journal article" date="2020" name="Nat. Commun.">
        <title>Genome assembly of wild tea tree DASZ reveals pedigree and selection history of tea varieties.</title>
        <authorList>
            <person name="Zhang W."/>
            <person name="Zhang Y."/>
            <person name="Qiu H."/>
            <person name="Guo Y."/>
            <person name="Wan H."/>
            <person name="Zhang X."/>
            <person name="Scossa F."/>
            <person name="Alseekh S."/>
            <person name="Zhang Q."/>
            <person name="Wang P."/>
            <person name="Xu L."/>
            <person name="Schmidt M.H."/>
            <person name="Jia X."/>
            <person name="Li D."/>
            <person name="Zhu A."/>
            <person name="Guo F."/>
            <person name="Chen W."/>
            <person name="Ni D."/>
            <person name="Usadel B."/>
            <person name="Fernie A.R."/>
            <person name="Wen W."/>
        </authorList>
    </citation>
    <scope>NUCLEOTIDE SEQUENCE [LARGE SCALE GENOMIC DNA]</scope>
    <source>
        <strain evidence="10">cv. G240</strain>
    </source>
</reference>
<keyword evidence="10" id="KW-1185">Reference proteome</keyword>
<evidence type="ECO:0000256" key="1">
    <source>
        <dbReference type="ARBA" id="ARBA00004141"/>
    </source>
</evidence>
<dbReference type="PANTHER" id="PTHR24186:SF50">
    <property type="entry name" value="ANKYRIN REPEAT-CONTAINING PROTEIN ITN1-LIKE ISOFORM X1"/>
    <property type="match status" value="1"/>
</dbReference>
<dbReference type="InterPro" id="IPR026961">
    <property type="entry name" value="PGG_dom"/>
</dbReference>
<evidence type="ECO:0000256" key="4">
    <source>
        <dbReference type="ARBA" id="ARBA00022989"/>
    </source>
</evidence>
<dbReference type="PANTHER" id="PTHR24186">
    <property type="entry name" value="PROTEIN PHOSPHATASE 1 REGULATORY SUBUNIT"/>
    <property type="match status" value="1"/>
</dbReference>
<reference evidence="9 10" key="2">
    <citation type="submission" date="2020-07" db="EMBL/GenBank/DDBJ databases">
        <title>Genome assembly of wild tea tree DASZ reveals pedigree and selection history of tea varieties.</title>
        <authorList>
            <person name="Zhang W."/>
        </authorList>
    </citation>
    <scope>NUCLEOTIDE SEQUENCE [LARGE SCALE GENOMIC DNA]</scope>
    <source>
        <strain evidence="10">cv. G240</strain>
        <tissue evidence="9">Leaf</tissue>
    </source>
</reference>
<keyword evidence="3" id="KW-0677">Repeat</keyword>
<gene>
    <name evidence="9" type="ORF">HYC85_003350</name>
</gene>
<accession>A0A7J7IC77</accession>
<feature type="transmembrane region" description="Helical" evidence="7">
    <location>
        <begin position="171"/>
        <end position="193"/>
    </location>
</feature>
<evidence type="ECO:0000256" key="6">
    <source>
        <dbReference type="ARBA" id="ARBA00023136"/>
    </source>
</evidence>
<evidence type="ECO:0000313" key="10">
    <source>
        <dbReference type="Proteomes" id="UP000593564"/>
    </source>
</evidence>
<dbReference type="AlphaFoldDB" id="A0A7J7IC77"/>
<evidence type="ECO:0000256" key="3">
    <source>
        <dbReference type="ARBA" id="ARBA00022737"/>
    </source>
</evidence>
<keyword evidence="5" id="KW-0040">ANK repeat</keyword>
<comment type="subcellular location">
    <subcellularLocation>
        <location evidence="1">Membrane</location>
        <topology evidence="1">Multi-pass membrane protein</topology>
    </subcellularLocation>
</comment>
<evidence type="ECO:0000259" key="8">
    <source>
        <dbReference type="Pfam" id="PF13962"/>
    </source>
</evidence>
<sequence>MEKRGNHIYLAKFPVDSLINQKDLDGNTSLCLPPDCYEAGLVKHPKADMMAFNDDSLTPLDVVCSNKSVEPWNTKLRGFTKRNFTNTDANQGRRDVFNRDKDEIVTKERYHVLEKVLLADIRRSADTHLIVAALITTATFATGFTVPGSYDAHQGLDHGTAILARKAAFKAFVITDFMAMIFSTTAMLIYFIVASDSDRDKLLRHYASAFYLIVIAVGAMVLAFITEMKAWCESRNS</sequence>
<evidence type="ECO:0000256" key="2">
    <source>
        <dbReference type="ARBA" id="ARBA00022692"/>
    </source>
</evidence>
<dbReference type="Pfam" id="PF13962">
    <property type="entry name" value="PGG"/>
    <property type="match status" value="1"/>
</dbReference>
<evidence type="ECO:0000256" key="7">
    <source>
        <dbReference type="SAM" id="Phobius"/>
    </source>
</evidence>
<organism evidence="9 10">
    <name type="scientific">Camellia sinensis</name>
    <name type="common">Tea plant</name>
    <name type="synonym">Thea sinensis</name>
    <dbReference type="NCBI Taxonomy" id="4442"/>
    <lineage>
        <taxon>Eukaryota</taxon>
        <taxon>Viridiplantae</taxon>
        <taxon>Streptophyta</taxon>
        <taxon>Embryophyta</taxon>
        <taxon>Tracheophyta</taxon>
        <taxon>Spermatophyta</taxon>
        <taxon>Magnoliopsida</taxon>
        <taxon>eudicotyledons</taxon>
        <taxon>Gunneridae</taxon>
        <taxon>Pentapetalae</taxon>
        <taxon>asterids</taxon>
        <taxon>Ericales</taxon>
        <taxon>Theaceae</taxon>
        <taxon>Camellia</taxon>
    </lineage>
</organism>
<dbReference type="GO" id="GO:0005886">
    <property type="term" value="C:plasma membrane"/>
    <property type="evidence" value="ECO:0007669"/>
    <property type="project" value="TreeGrafter"/>
</dbReference>
<keyword evidence="2 7" id="KW-0812">Transmembrane</keyword>
<feature type="domain" description="PGG" evidence="8">
    <location>
        <begin position="121"/>
        <end position="227"/>
    </location>
</feature>
<name>A0A7J7IC77_CAMSI</name>